<accession>A0ABV7KZZ7</accession>
<sequence>MTQQPMNPDREAIRAFVVDPSGPVPMPTNPLLAAFGAELLALDREARVLTMRFTPQPLFWQGAGVVQGGALAAMLDFVMGFAGMAVATDSQTITTTSLTTSFYAAARSESYTARGVVAKPGRRVMFATAELEGADGRAVAAATSTLLVLEG</sequence>
<reference evidence="4" key="1">
    <citation type="journal article" date="2019" name="Int. J. Syst. Evol. Microbiol.">
        <title>The Global Catalogue of Microorganisms (GCM) 10K type strain sequencing project: providing services to taxonomists for standard genome sequencing and annotation.</title>
        <authorList>
            <consortium name="The Broad Institute Genomics Platform"/>
            <consortium name="The Broad Institute Genome Sequencing Center for Infectious Disease"/>
            <person name="Wu L."/>
            <person name="Ma J."/>
        </authorList>
    </citation>
    <scope>NUCLEOTIDE SEQUENCE [LARGE SCALE GENOMIC DNA]</scope>
    <source>
        <strain evidence="4">KCTC 42964</strain>
    </source>
</reference>
<evidence type="ECO:0000256" key="1">
    <source>
        <dbReference type="ARBA" id="ARBA00022801"/>
    </source>
</evidence>
<name>A0ABV7KZZ7_9PROT</name>
<dbReference type="InterPro" id="IPR029069">
    <property type="entry name" value="HotDog_dom_sf"/>
</dbReference>
<evidence type="ECO:0000313" key="3">
    <source>
        <dbReference type="EMBL" id="MFC3227691.1"/>
    </source>
</evidence>
<comment type="caution">
    <text evidence="3">The sequence shown here is derived from an EMBL/GenBank/DDBJ whole genome shotgun (WGS) entry which is preliminary data.</text>
</comment>
<dbReference type="Pfam" id="PF03061">
    <property type="entry name" value="4HBT"/>
    <property type="match status" value="1"/>
</dbReference>
<dbReference type="CDD" id="cd03443">
    <property type="entry name" value="PaaI_thioesterase"/>
    <property type="match status" value="1"/>
</dbReference>
<protein>
    <submittedName>
        <fullName evidence="3">PaaI family thioesterase</fullName>
        <ecNumber evidence="3">3.1.2.-</ecNumber>
    </submittedName>
</protein>
<feature type="domain" description="Thioesterase" evidence="2">
    <location>
        <begin position="64"/>
        <end position="139"/>
    </location>
</feature>
<dbReference type="EC" id="3.1.2.-" evidence="3"/>
<dbReference type="GO" id="GO:0016787">
    <property type="term" value="F:hydrolase activity"/>
    <property type="evidence" value="ECO:0007669"/>
    <property type="project" value="UniProtKB-KW"/>
</dbReference>
<proteinExistence type="predicted"/>
<evidence type="ECO:0000313" key="4">
    <source>
        <dbReference type="Proteomes" id="UP001595528"/>
    </source>
</evidence>
<organism evidence="3 4">
    <name type="scientific">Marinibaculum pumilum</name>
    <dbReference type="NCBI Taxonomy" id="1766165"/>
    <lineage>
        <taxon>Bacteria</taxon>
        <taxon>Pseudomonadati</taxon>
        <taxon>Pseudomonadota</taxon>
        <taxon>Alphaproteobacteria</taxon>
        <taxon>Rhodospirillales</taxon>
        <taxon>Rhodospirillaceae</taxon>
        <taxon>Marinibaculum</taxon>
    </lineage>
</organism>
<dbReference type="InterPro" id="IPR003736">
    <property type="entry name" value="PAAI_dom"/>
</dbReference>
<evidence type="ECO:0000259" key="2">
    <source>
        <dbReference type="Pfam" id="PF03061"/>
    </source>
</evidence>
<keyword evidence="4" id="KW-1185">Reference proteome</keyword>
<dbReference type="InterPro" id="IPR006683">
    <property type="entry name" value="Thioestr_dom"/>
</dbReference>
<keyword evidence="1 3" id="KW-0378">Hydrolase</keyword>
<dbReference type="Gene3D" id="3.10.129.10">
    <property type="entry name" value="Hotdog Thioesterase"/>
    <property type="match status" value="1"/>
</dbReference>
<gene>
    <name evidence="3" type="ORF">ACFOGJ_10640</name>
</gene>
<dbReference type="Proteomes" id="UP001595528">
    <property type="component" value="Unassembled WGS sequence"/>
</dbReference>
<dbReference type="NCBIfam" id="TIGR00369">
    <property type="entry name" value="unchar_dom_1"/>
    <property type="match status" value="1"/>
</dbReference>
<dbReference type="RefSeq" id="WP_379900074.1">
    <property type="nucleotide sequence ID" value="NZ_JBHRTR010000025.1"/>
</dbReference>
<dbReference type="SUPFAM" id="SSF54637">
    <property type="entry name" value="Thioesterase/thiol ester dehydrase-isomerase"/>
    <property type="match status" value="1"/>
</dbReference>
<dbReference type="EMBL" id="JBHRTR010000025">
    <property type="protein sequence ID" value="MFC3227691.1"/>
    <property type="molecule type" value="Genomic_DNA"/>
</dbReference>